<accession>A0ABU5P7U4</accession>
<feature type="domain" description="Bacteriophage phiJL001 Gp84 C-terminal" evidence="1">
    <location>
        <begin position="188"/>
        <end position="264"/>
    </location>
</feature>
<comment type="caution">
    <text evidence="2">The sequence shown here is derived from an EMBL/GenBank/DDBJ whole genome shotgun (WGS) entry which is preliminary data.</text>
</comment>
<gene>
    <name evidence="2" type="ORF">SOP97_07860</name>
</gene>
<reference evidence="2 3" key="1">
    <citation type="submission" date="2023-12" db="EMBL/GenBank/DDBJ databases">
        <title>Pseudomonas sp. T5W1.</title>
        <authorList>
            <person name="Maltman C."/>
        </authorList>
    </citation>
    <scope>NUCLEOTIDE SEQUENCE [LARGE SCALE GENOMIC DNA]</scope>
    <source>
        <strain evidence="2 3">T5W1</strain>
    </source>
</reference>
<dbReference type="InterPro" id="IPR011928">
    <property type="entry name" value="Phage_phiJL001_Gp84"/>
</dbReference>
<dbReference type="InterPro" id="IPR018964">
    <property type="entry name" value="Phage_phiJL001_Gp84_C"/>
</dbReference>
<dbReference type="EMBL" id="JAYEET010000024">
    <property type="protein sequence ID" value="MEA1605729.1"/>
    <property type="molecule type" value="Genomic_DNA"/>
</dbReference>
<keyword evidence="3" id="KW-1185">Reference proteome</keyword>
<evidence type="ECO:0000259" key="1">
    <source>
        <dbReference type="Pfam" id="PF09356"/>
    </source>
</evidence>
<proteinExistence type="predicted"/>
<evidence type="ECO:0000313" key="3">
    <source>
        <dbReference type="Proteomes" id="UP001292571"/>
    </source>
</evidence>
<protein>
    <submittedName>
        <fullName evidence="2">Phage BR0599 family protein</fullName>
    </submittedName>
</protein>
<sequence length="273" mass="30010">MSFNSREQSLDAGTPVRYYEFRRGVLRWLYNSSDRDITIGTQVYRTLRGGISDAGIRQSGVAKQDNLVITAPADIEVAEPWRNSQPSALIGIIIYDGHYGEPERKWRYTGNIANVRWPALDKCSITCRDIDAEMERPGLVDTYSRTCTTYLGSPWCKVDLNPLRVDTTIQSKTGASISSGAFAAYPDGWFTGGTVEWPIGQGEYDNRTIESHAGSVLGMLGGTLALSAGQAVRVFPGCDFLASTCHTKFNNLANLRATPQMDGKSPFDGDQVF</sequence>
<name>A0ABU5P7U4_9PSED</name>
<organism evidence="2 3">
    <name type="scientific">Pseudomonas spirodelae</name>
    <dbReference type="NCBI Taxonomy" id="3101751"/>
    <lineage>
        <taxon>Bacteria</taxon>
        <taxon>Pseudomonadati</taxon>
        <taxon>Pseudomonadota</taxon>
        <taxon>Gammaproteobacteria</taxon>
        <taxon>Pseudomonadales</taxon>
        <taxon>Pseudomonadaceae</taxon>
        <taxon>Pseudomonas</taxon>
    </lineage>
</organism>
<evidence type="ECO:0000313" key="2">
    <source>
        <dbReference type="EMBL" id="MEA1605729.1"/>
    </source>
</evidence>
<dbReference type="Proteomes" id="UP001292571">
    <property type="component" value="Unassembled WGS sequence"/>
</dbReference>
<dbReference type="RefSeq" id="WP_322948840.1">
    <property type="nucleotide sequence ID" value="NZ_JAYEET010000024.1"/>
</dbReference>
<dbReference type="Pfam" id="PF09356">
    <property type="entry name" value="Phage_BR0599"/>
    <property type="match status" value="1"/>
</dbReference>
<dbReference type="NCBIfam" id="TIGR02218">
    <property type="entry name" value="phg_TIGR02218"/>
    <property type="match status" value="1"/>
</dbReference>